<feature type="binding site" evidence="3">
    <location>
        <position position="157"/>
    </location>
    <ligand>
        <name>Zn(2+)</name>
        <dbReference type="ChEBI" id="CHEBI:29105"/>
    </ligand>
</feature>
<evidence type="ECO:0000313" key="4">
    <source>
        <dbReference type="EMBL" id="MBA8953311.1"/>
    </source>
</evidence>
<comment type="similarity">
    <text evidence="1">Belongs to the beta-class carbonic anhydrase family.</text>
</comment>
<proteinExistence type="inferred from homology"/>
<dbReference type="EMBL" id="JACJIA010000006">
    <property type="protein sequence ID" value="MBA8953311.1"/>
    <property type="molecule type" value="Genomic_DNA"/>
</dbReference>
<dbReference type="GO" id="GO:0004089">
    <property type="term" value="F:carbonate dehydratase activity"/>
    <property type="evidence" value="ECO:0007669"/>
    <property type="project" value="UniProtKB-EC"/>
</dbReference>
<dbReference type="InterPro" id="IPR001765">
    <property type="entry name" value="Carbonic_anhydrase"/>
</dbReference>
<dbReference type="Proteomes" id="UP000572680">
    <property type="component" value="Unassembled WGS sequence"/>
</dbReference>
<feature type="binding site" evidence="3">
    <location>
        <position position="103"/>
    </location>
    <ligand>
        <name>Zn(2+)</name>
        <dbReference type="ChEBI" id="CHEBI:29105"/>
    </ligand>
</feature>
<evidence type="ECO:0000256" key="3">
    <source>
        <dbReference type="PIRSR" id="PIRSR601765-1"/>
    </source>
</evidence>
<comment type="caution">
    <text evidence="4">The sequence shown here is derived from an EMBL/GenBank/DDBJ whole genome shotgun (WGS) entry which is preliminary data.</text>
</comment>
<dbReference type="GO" id="GO:0008270">
    <property type="term" value="F:zinc ion binding"/>
    <property type="evidence" value="ECO:0007669"/>
    <property type="project" value="InterPro"/>
</dbReference>
<accession>A0A7W3LS22</accession>
<feature type="binding site" evidence="3">
    <location>
        <position position="154"/>
    </location>
    <ligand>
        <name>Zn(2+)</name>
        <dbReference type="ChEBI" id="CHEBI:29105"/>
    </ligand>
</feature>
<dbReference type="SMART" id="SM00947">
    <property type="entry name" value="Pro_CA"/>
    <property type="match status" value="1"/>
</dbReference>
<dbReference type="AlphaFoldDB" id="A0A7W3LS22"/>
<dbReference type="InterPro" id="IPR036874">
    <property type="entry name" value="Carbonic_anhydrase_sf"/>
</dbReference>
<dbReference type="Pfam" id="PF00484">
    <property type="entry name" value="Pro_CA"/>
    <property type="match status" value="1"/>
</dbReference>
<dbReference type="Gene3D" id="3.40.1050.10">
    <property type="entry name" value="Carbonic anhydrase"/>
    <property type="match status" value="1"/>
</dbReference>
<keyword evidence="4" id="KW-0456">Lyase</keyword>
<evidence type="ECO:0000256" key="1">
    <source>
        <dbReference type="ARBA" id="ARBA00006217"/>
    </source>
</evidence>
<sequence length="257" mass="26879">MMSFCRSVPPPDALRRALLRGGLAAAVTAPLAAAGCARATRPAAAVDRDPDERLTPAQAWRRLAEGNRHWVEGKLLHPDQSDRRRRQVAARQSPLATVVTCIDSRVPPETVFDQGVGDLFAVRTGAQTLDGLVTGSVEYGPLENGTPLIVVLGHQRCGAVAAAVTALTGGHRPRGGLGAIVTALRPAFADARRQAGSGADPAALVEATVRAQILRTVRALEADPALRERRRSGALGLVGAYYSLDTGLVSPLATLGV</sequence>
<dbReference type="SUPFAM" id="SSF53056">
    <property type="entry name" value="beta-carbonic anhydrase, cab"/>
    <property type="match status" value="1"/>
</dbReference>
<organism evidence="4 5">
    <name type="scientific">Actinomadura namibiensis</name>
    <dbReference type="NCBI Taxonomy" id="182080"/>
    <lineage>
        <taxon>Bacteria</taxon>
        <taxon>Bacillati</taxon>
        <taxon>Actinomycetota</taxon>
        <taxon>Actinomycetes</taxon>
        <taxon>Streptosporangiales</taxon>
        <taxon>Thermomonosporaceae</taxon>
        <taxon>Actinomadura</taxon>
    </lineage>
</organism>
<keyword evidence="3" id="KW-0479">Metal-binding</keyword>
<evidence type="ECO:0000256" key="2">
    <source>
        <dbReference type="ARBA" id="ARBA00024993"/>
    </source>
</evidence>
<name>A0A7W3LS22_ACTNM</name>
<dbReference type="InterPro" id="IPR006311">
    <property type="entry name" value="TAT_signal"/>
</dbReference>
<reference evidence="4 5" key="1">
    <citation type="submission" date="2020-08" db="EMBL/GenBank/DDBJ databases">
        <title>Genomic Encyclopedia of Type Strains, Phase IV (KMG-IV): sequencing the most valuable type-strain genomes for metagenomic binning, comparative biology and taxonomic classification.</title>
        <authorList>
            <person name="Goeker M."/>
        </authorList>
    </citation>
    <scope>NUCLEOTIDE SEQUENCE [LARGE SCALE GENOMIC DNA]</scope>
    <source>
        <strain evidence="4 5">DSM 44197</strain>
    </source>
</reference>
<comment type="cofactor">
    <cofactor evidence="3">
        <name>Zn(2+)</name>
        <dbReference type="ChEBI" id="CHEBI:29105"/>
    </cofactor>
    <text evidence="3">Binds 1 zinc ion per subunit.</text>
</comment>
<gene>
    <name evidence="4" type="ORF">HNR61_004961</name>
</gene>
<dbReference type="PANTHER" id="PTHR11002:SF79">
    <property type="entry name" value="CARBONIC ANHYDRASE 2"/>
    <property type="match status" value="1"/>
</dbReference>
<protein>
    <submittedName>
        <fullName evidence="4">Carbonic anhydrase</fullName>
        <ecNumber evidence="4">4.2.1.1</ecNumber>
    </submittedName>
</protein>
<comment type="function">
    <text evidence="2">Catalyzes the reversible hydration of carbon dioxide to form bicarbonate.</text>
</comment>
<evidence type="ECO:0000313" key="5">
    <source>
        <dbReference type="Proteomes" id="UP000572680"/>
    </source>
</evidence>
<feature type="binding site" evidence="3">
    <location>
        <position position="101"/>
    </location>
    <ligand>
        <name>Zn(2+)</name>
        <dbReference type="ChEBI" id="CHEBI:29105"/>
    </ligand>
</feature>
<dbReference type="PROSITE" id="PS51318">
    <property type="entry name" value="TAT"/>
    <property type="match status" value="1"/>
</dbReference>
<dbReference type="EC" id="4.2.1.1" evidence="4"/>
<dbReference type="RefSeq" id="WP_281400559.1">
    <property type="nucleotide sequence ID" value="NZ_BAAALP010000001.1"/>
</dbReference>
<keyword evidence="3" id="KW-0862">Zinc</keyword>
<keyword evidence="5" id="KW-1185">Reference proteome</keyword>
<dbReference type="PANTHER" id="PTHR11002">
    <property type="entry name" value="CARBONIC ANHYDRASE"/>
    <property type="match status" value="1"/>
</dbReference>